<protein>
    <recommendedName>
        <fullName evidence="1">Histidine kinase/HSP90-like ATPase domain-containing protein</fullName>
    </recommendedName>
</protein>
<dbReference type="SUPFAM" id="SSF55874">
    <property type="entry name" value="ATPase domain of HSP90 chaperone/DNA topoisomerase II/histidine kinase"/>
    <property type="match status" value="1"/>
</dbReference>
<gene>
    <name evidence="2" type="ORF">BN1080_00412</name>
</gene>
<accession>A0A098EKG8</accession>
<organism evidence="2 3">
    <name type="scientific">Planococcus massiliensis</name>
    <dbReference type="NCBI Taxonomy" id="1499687"/>
    <lineage>
        <taxon>Bacteria</taxon>
        <taxon>Bacillati</taxon>
        <taxon>Bacillota</taxon>
        <taxon>Bacilli</taxon>
        <taxon>Bacillales</taxon>
        <taxon>Caryophanaceae</taxon>
        <taxon>Planococcus</taxon>
    </lineage>
</organism>
<reference evidence="2 3" key="1">
    <citation type="submission" date="2014-09" db="EMBL/GenBank/DDBJ databases">
        <authorList>
            <person name="Urmite Genomes Urmite Genomes"/>
        </authorList>
    </citation>
    <scope>NUCLEOTIDE SEQUENCE [LARGE SCALE GENOMIC DNA]</scope>
    <source>
        <strain evidence="2 3">ES2</strain>
    </source>
</reference>
<dbReference type="InterPro" id="IPR003594">
    <property type="entry name" value="HATPase_dom"/>
</dbReference>
<dbReference type="Pfam" id="PF02518">
    <property type="entry name" value="HATPase_c"/>
    <property type="match status" value="1"/>
</dbReference>
<dbReference type="STRING" id="1499687.BN1080_00412"/>
<dbReference type="InterPro" id="IPR036890">
    <property type="entry name" value="HATPase_C_sf"/>
</dbReference>
<dbReference type="Gene3D" id="3.30.565.10">
    <property type="entry name" value="Histidine kinase-like ATPase, C-terminal domain"/>
    <property type="match status" value="1"/>
</dbReference>
<dbReference type="OrthoDB" id="3194831at2"/>
<evidence type="ECO:0000313" key="3">
    <source>
        <dbReference type="Proteomes" id="UP000043699"/>
    </source>
</evidence>
<proteinExistence type="predicted"/>
<dbReference type="Proteomes" id="UP000043699">
    <property type="component" value="Unassembled WGS sequence"/>
</dbReference>
<feature type="domain" description="Histidine kinase/HSP90-like ATPase" evidence="1">
    <location>
        <begin position="154"/>
        <end position="296"/>
    </location>
</feature>
<evidence type="ECO:0000259" key="1">
    <source>
        <dbReference type="Pfam" id="PF02518"/>
    </source>
</evidence>
<dbReference type="AlphaFoldDB" id="A0A098EKG8"/>
<sequence length="342" mass="38780">MEDPKIDYLNVQNLTLKNMITVYFEEENFENKDIIVFDFGSMNRVEPLAMLLFSSRLRELRIKFPETKFRALNHESNTYASHMGFFESFGLSYGKKPGEASGSSTYLPITMIDVKQLRIESYESDNGIVQQVIWRKAIEMAEILCFGNEEIKHAVFRCLNEILRNTVEHSETERVWICAQCWSYKREIEIAILDEGVGINQTLKVNPYLTIPNELAALTLAIQPSISGKAFIHNGIERGHLDGGWNHSGFGLYIASEISRRNGSFFICSGDSAILLNSEGSYSYQLYHSGTAVRLRVNIDQLETLTRSDIEQIINEGEFHAATSYSDFALTKASSASKKSFD</sequence>
<dbReference type="EMBL" id="CCXS01000001">
    <property type="protein sequence ID" value="CEG21501.1"/>
    <property type="molecule type" value="Genomic_DNA"/>
</dbReference>
<dbReference type="RefSeq" id="WP_052650038.1">
    <property type="nucleotide sequence ID" value="NZ_CCXS01000001.1"/>
</dbReference>
<evidence type="ECO:0000313" key="2">
    <source>
        <dbReference type="EMBL" id="CEG21501.1"/>
    </source>
</evidence>
<keyword evidence="3" id="KW-1185">Reference proteome</keyword>
<name>A0A098EKG8_9BACL</name>